<dbReference type="AlphaFoldDB" id="A0A564Z0G8"/>
<dbReference type="Proteomes" id="UP000321570">
    <property type="component" value="Unassembled WGS sequence"/>
</dbReference>
<dbReference type="PANTHER" id="PTHR12606">
    <property type="entry name" value="SENTRIN/SUMO-SPECIFIC PROTEASE"/>
    <property type="match status" value="1"/>
</dbReference>
<proteinExistence type="inferred from homology"/>
<protein>
    <recommendedName>
        <fullName evidence="5">Ubiquitin-like protease family profile domain-containing protein</fullName>
    </recommendedName>
</protein>
<dbReference type="Pfam" id="PF02902">
    <property type="entry name" value="Peptidase_C48"/>
    <property type="match status" value="1"/>
</dbReference>
<keyword evidence="7" id="KW-1185">Reference proteome</keyword>
<dbReference type="SUPFAM" id="SSF54001">
    <property type="entry name" value="Cysteine proteinases"/>
    <property type="match status" value="1"/>
</dbReference>
<dbReference type="GO" id="GO:0016926">
    <property type="term" value="P:protein desumoylation"/>
    <property type="evidence" value="ECO:0007669"/>
    <property type="project" value="TreeGrafter"/>
</dbReference>
<dbReference type="PANTHER" id="PTHR12606:SF141">
    <property type="entry name" value="GH15225P-RELATED"/>
    <property type="match status" value="1"/>
</dbReference>
<dbReference type="PROSITE" id="PS50600">
    <property type="entry name" value="ULP_PROTEASE"/>
    <property type="match status" value="1"/>
</dbReference>
<keyword evidence="3" id="KW-0378">Hydrolase</keyword>
<organism evidence="6 7">
    <name type="scientific">Hymenolepis diminuta</name>
    <name type="common">Rat tapeworm</name>
    <dbReference type="NCBI Taxonomy" id="6216"/>
    <lineage>
        <taxon>Eukaryota</taxon>
        <taxon>Metazoa</taxon>
        <taxon>Spiralia</taxon>
        <taxon>Lophotrochozoa</taxon>
        <taxon>Platyhelminthes</taxon>
        <taxon>Cestoda</taxon>
        <taxon>Eucestoda</taxon>
        <taxon>Cyclophyllidea</taxon>
        <taxon>Hymenolepididae</taxon>
        <taxon>Hymenolepis</taxon>
    </lineage>
</organism>
<accession>A0A564Z0G8</accession>
<name>A0A564Z0G8_HYMDI</name>
<dbReference type="EMBL" id="CABIJS010000543">
    <property type="protein sequence ID" value="VUZ52975.1"/>
    <property type="molecule type" value="Genomic_DNA"/>
</dbReference>
<feature type="non-terminal residue" evidence="6">
    <location>
        <position position="1"/>
    </location>
</feature>
<feature type="non-terminal residue" evidence="6">
    <location>
        <position position="147"/>
    </location>
</feature>
<dbReference type="Gene3D" id="3.40.395.10">
    <property type="entry name" value="Adenoviral Proteinase, Chain A"/>
    <property type="match status" value="1"/>
</dbReference>
<evidence type="ECO:0000256" key="1">
    <source>
        <dbReference type="ARBA" id="ARBA00005234"/>
    </source>
</evidence>
<evidence type="ECO:0000256" key="4">
    <source>
        <dbReference type="ARBA" id="ARBA00022807"/>
    </source>
</evidence>
<evidence type="ECO:0000313" key="7">
    <source>
        <dbReference type="Proteomes" id="UP000321570"/>
    </source>
</evidence>
<evidence type="ECO:0000256" key="2">
    <source>
        <dbReference type="ARBA" id="ARBA00022670"/>
    </source>
</evidence>
<dbReference type="InterPro" id="IPR038765">
    <property type="entry name" value="Papain-like_cys_pep_sf"/>
</dbReference>
<evidence type="ECO:0000256" key="3">
    <source>
        <dbReference type="ARBA" id="ARBA00022801"/>
    </source>
</evidence>
<dbReference type="InterPro" id="IPR003653">
    <property type="entry name" value="Peptidase_C48_C"/>
</dbReference>
<dbReference type="GO" id="GO:0016929">
    <property type="term" value="F:deSUMOylase activity"/>
    <property type="evidence" value="ECO:0007669"/>
    <property type="project" value="TreeGrafter"/>
</dbReference>
<keyword evidence="2" id="KW-0645">Protease</keyword>
<comment type="similarity">
    <text evidence="1">Belongs to the peptidase C48 family.</text>
</comment>
<evidence type="ECO:0000259" key="5">
    <source>
        <dbReference type="PROSITE" id="PS50600"/>
    </source>
</evidence>
<dbReference type="GO" id="GO:0005634">
    <property type="term" value="C:nucleus"/>
    <property type="evidence" value="ECO:0007669"/>
    <property type="project" value="TreeGrafter"/>
</dbReference>
<dbReference type="GO" id="GO:0006508">
    <property type="term" value="P:proteolysis"/>
    <property type="evidence" value="ECO:0007669"/>
    <property type="project" value="UniProtKB-KW"/>
</dbReference>
<gene>
    <name evidence="6" type="ORF">WMSIL1_LOCUS11311</name>
</gene>
<feature type="domain" description="Ubiquitin-like protease family profile" evidence="5">
    <location>
        <begin position="1"/>
        <end position="147"/>
    </location>
</feature>
<reference evidence="6 7" key="1">
    <citation type="submission" date="2019-07" db="EMBL/GenBank/DDBJ databases">
        <authorList>
            <person name="Jastrzebski P J."/>
            <person name="Paukszto L."/>
            <person name="Jastrzebski P J."/>
        </authorList>
    </citation>
    <scope>NUCLEOTIDE SEQUENCE [LARGE SCALE GENOMIC DNA]</scope>
    <source>
        <strain evidence="6 7">WMS-il1</strain>
    </source>
</reference>
<sequence>LNDVVVNFYLELISRRSQESPELLKVYALSSFFYKKLCDAGYSGVRRWAKVDIFSQDLVLIPIHHENNHWCLICIDFRVKTISYYDSLHGRNNQCLRRILEYVDAESREKRKMPLEDIQSWKKQNMANRIPSQENSWDCGVFVSTTA</sequence>
<keyword evidence="4" id="KW-0788">Thiol protease</keyword>
<evidence type="ECO:0000313" key="6">
    <source>
        <dbReference type="EMBL" id="VUZ52975.1"/>
    </source>
</evidence>